<dbReference type="RefSeq" id="WP_205168059.1">
    <property type="nucleotide sequence ID" value="NZ_JAFBDZ010000001.1"/>
</dbReference>
<dbReference type="PROSITE" id="PS50983">
    <property type="entry name" value="FE_B12_PBP"/>
    <property type="match status" value="1"/>
</dbReference>
<gene>
    <name evidence="5" type="ORF">JOC86_000369</name>
</gene>
<evidence type="ECO:0000256" key="2">
    <source>
        <dbReference type="ARBA" id="ARBA00022729"/>
    </source>
</evidence>
<dbReference type="EMBL" id="JAFBDZ010000001">
    <property type="protein sequence ID" value="MBM7583832.1"/>
    <property type="molecule type" value="Genomic_DNA"/>
</dbReference>
<keyword evidence="2 3" id="KW-0732">Signal</keyword>
<dbReference type="Proteomes" id="UP001646157">
    <property type="component" value="Unassembled WGS sequence"/>
</dbReference>
<dbReference type="InterPro" id="IPR054828">
    <property type="entry name" value="Vit_B12_bind_prot"/>
</dbReference>
<dbReference type="PROSITE" id="PS51257">
    <property type="entry name" value="PROKAR_LIPOPROTEIN"/>
    <property type="match status" value="1"/>
</dbReference>
<feature type="domain" description="Fe/B12 periplasmic-binding" evidence="4">
    <location>
        <begin position="66"/>
        <end position="322"/>
    </location>
</feature>
<evidence type="ECO:0000313" key="6">
    <source>
        <dbReference type="Proteomes" id="UP001646157"/>
    </source>
</evidence>
<dbReference type="InterPro" id="IPR002491">
    <property type="entry name" value="ABC_transptr_periplasmic_BD"/>
</dbReference>
<dbReference type="Pfam" id="PF01497">
    <property type="entry name" value="Peripla_BP_2"/>
    <property type="match status" value="1"/>
</dbReference>
<evidence type="ECO:0000313" key="5">
    <source>
        <dbReference type="EMBL" id="MBM7583832.1"/>
    </source>
</evidence>
<protein>
    <submittedName>
        <fullName evidence="5">Iron complex transport system substrate-binding protein</fullName>
    </submittedName>
</protein>
<evidence type="ECO:0000259" key="4">
    <source>
        <dbReference type="PROSITE" id="PS50983"/>
    </source>
</evidence>
<feature type="signal peptide" evidence="3">
    <location>
        <begin position="1"/>
        <end position="19"/>
    </location>
</feature>
<evidence type="ECO:0000256" key="1">
    <source>
        <dbReference type="ARBA" id="ARBA00008814"/>
    </source>
</evidence>
<dbReference type="PANTHER" id="PTHR30535">
    <property type="entry name" value="VITAMIN B12-BINDING PROTEIN"/>
    <property type="match status" value="1"/>
</dbReference>
<dbReference type="CDD" id="cd01143">
    <property type="entry name" value="YvrC"/>
    <property type="match status" value="1"/>
</dbReference>
<evidence type="ECO:0000256" key="3">
    <source>
        <dbReference type="SAM" id="SignalP"/>
    </source>
</evidence>
<organism evidence="5 6">
    <name type="scientific">Rossellomorea pakistanensis</name>
    <dbReference type="NCBI Taxonomy" id="992288"/>
    <lineage>
        <taxon>Bacteria</taxon>
        <taxon>Bacillati</taxon>
        <taxon>Bacillota</taxon>
        <taxon>Bacilli</taxon>
        <taxon>Bacillales</taxon>
        <taxon>Bacillaceae</taxon>
        <taxon>Rossellomorea</taxon>
    </lineage>
</organism>
<dbReference type="SUPFAM" id="SSF53807">
    <property type="entry name" value="Helical backbone' metal receptor"/>
    <property type="match status" value="1"/>
</dbReference>
<dbReference type="NCBIfam" id="NF038402">
    <property type="entry name" value="TroA_like"/>
    <property type="match status" value="1"/>
</dbReference>
<sequence length="324" mass="35678">MKKFYSFLLVLLLSFGVLAGCGQSDSNDGAKKKENPQTVETEKAEFPVTIKDASDKEVVIEKKPERIVSLIPSNTEIAFSLGLGDEVVGVSDFDTYPKEVANKEKIGGMDFNLEKIISLNPDLVLAHGSSAHNSTEGLQQLRDSGIKVIIVNDAKSFEEVYNSIEMVGKATGEVKKSKEIISDMKGKIANIKEKAAEITEDEMKTVYVEVSPAPEMFTTGKNTFMNEMLEIINANNMAGNLDGWVKIDQEAIIKKNPDVIITTYGYYTEDPAGQVLSRDGWKDINAVKNKQVFDVHSEIVTRSGPRLAEGVEELANAIYPEVFK</sequence>
<dbReference type="InterPro" id="IPR050902">
    <property type="entry name" value="ABC_Transporter_SBP"/>
</dbReference>
<dbReference type="PANTHER" id="PTHR30535:SF34">
    <property type="entry name" value="MOLYBDATE-BINDING PROTEIN MOLA"/>
    <property type="match status" value="1"/>
</dbReference>
<name>A0ABS2N7K1_9BACI</name>
<reference evidence="5 6" key="1">
    <citation type="submission" date="2021-01" db="EMBL/GenBank/DDBJ databases">
        <title>Genomic Encyclopedia of Type Strains, Phase IV (KMG-IV): sequencing the most valuable type-strain genomes for metagenomic binning, comparative biology and taxonomic classification.</title>
        <authorList>
            <person name="Goeker M."/>
        </authorList>
    </citation>
    <scope>NUCLEOTIDE SEQUENCE [LARGE SCALE GENOMIC DNA]</scope>
    <source>
        <strain evidence="5 6">DSM 24834</strain>
    </source>
</reference>
<feature type="chain" id="PRO_5046782379" evidence="3">
    <location>
        <begin position="20"/>
        <end position="324"/>
    </location>
</feature>
<accession>A0ABS2N7K1</accession>
<comment type="caution">
    <text evidence="5">The sequence shown here is derived from an EMBL/GenBank/DDBJ whole genome shotgun (WGS) entry which is preliminary data.</text>
</comment>
<proteinExistence type="inferred from homology"/>
<dbReference type="Gene3D" id="3.40.50.1980">
    <property type="entry name" value="Nitrogenase molybdenum iron protein domain"/>
    <property type="match status" value="2"/>
</dbReference>
<comment type="similarity">
    <text evidence="1">Belongs to the bacterial solute-binding protein 8 family.</text>
</comment>
<keyword evidence="6" id="KW-1185">Reference proteome</keyword>